<comment type="similarity">
    <text evidence="1 4">Belongs to the EXO70 family.</text>
</comment>
<evidence type="ECO:0000256" key="3">
    <source>
        <dbReference type="ARBA" id="ARBA00022483"/>
    </source>
</evidence>
<comment type="function">
    <text evidence="4">Component of the exocyst complex.</text>
</comment>
<keyword evidence="4" id="KW-0653">Protein transport</keyword>
<dbReference type="EMBL" id="JAUJYN010000003">
    <property type="protein sequence ID" value="KAK1275190.1"/>
    <property type="molecule type" value="Genomic_DNA"/>
</dbReference>
<comment type="caution">
    <text evidence="7">The sequence shown here is derived from an EMBL/GenBank/DDBJ whole genome shotgun (WGS) entry which is preliminary data.</text>
</comment>
<dbReference type="Gene3D" id="1.20.1280.170">
    <property type="entry name" value="Exocyst complex component Exo70"/>
    <property type="match status" value="1"/>
</dbReference>
<dbReference type="GO" id="GO:0015031">
    <property type="term" value="P:protein transport"/>
    <property type="evidence" value="ECO:0007669"/>
    <property type="project" value="UniProtKB-KW"/>
</dbReference>
<dbReference type="GO" id="GO:0006887">
    <property type="term" value="P:exocytosis"/>
    <property type="evidence" value="ECO:0007669"/>
    <property type="project" value="UniProtKB-KW"/>
</dbReference>
<dbReference type="GO" id="GO:0000145">
    <property type="term" value="C:exocyst"/>
    <property type="evidence" value="ECO:0007669"/>
    <property type="project" value="InterPro"/>
</dbReference>
<name>A0AAV9BEZ0_ACOGR</name>
<feature type="domain" description="Exocyst complex subunit Exo70 C-terminal" evidence="6">
    <location>
        <begin position="273"/>
        <end position="635"/>
    </location>
</feature>
<keyword evidence="8" id="KW-1185">Reference proteome</keyword>
<evidence type="ECO:0000256" key="1">
    <source>
        <dbReference type="ARBA" id="ARBA00006756"/>
    </source>
</evidence>
<dbReference type="InterPro" id="IPR046364">
    <property type="entry name" value="Exo70_C"/>
</dbReference>
<evidence type="ECO:0000313" key="7">
    <source>
        <dbReference type="EMBL" id="KAK1275190.1"/>
    </source>
</evidence>
<evidence type="ECO:0000256" key="2">
    <source>
        <dbReference type="ARBA" id="ARBA00022448"/>
    </source>
</evidence>
<accession>A0AAV9BEZ0</accession>
<reference evidence="7" key="2">
    <citation type="submission" date="2023-06" db="EMBL/GenBank/DDBJ databases">
        <authorList>
            <person name="Ma L."/>
            <person name="Liu K.-W."/>
            <person name="Li Z."/>
            <person name="Hsiao Y.-Y."/>
            <person name="Qi Y."/>
            <person name="Fu T."/>
            <person name="Tang G."/>
            <person name="Zhang D."/>
            <person name="Sun W.-H."/>
            <person name="Liu D.-K."/>
            <person name="Li Y."/>
            <person name="Chen G.-Z."/>
            <person name="Liu X.-D."/>
            <person name="Liao X.-Y."/>
            <person name="Jiang Y.-T."/>
            <person name="Yu X."/>
            <person name="Hao Y."/>
            <person name="Huang J."/>
            <person name="Zhao X.-W."/>
            <person name="Ke S."/>
            <person name="Chen Y.-Y."/>
            <person name="Wu W.-L."/>
            <person name="Hsu J.-L."/>
            <person name="Lin Y.-F."/>
            <person name="Huang M.-D."/>
            <person name="Li C.-Y."/>
            <person name="Huang L."/>
            <person name="Wang Z.-W."/>
            <person name="Zhao X."/>
            <person name="Zhong W.-Y."/>
            <person name="Peng D.-H."/>
            <person name="Ahmad S."/>
            <person name="Lan S."/>
            <person name="Zhang J.-S."/>
            <person name="Tsai W.-C."/>
            <person name="Van De Peer Y."/>
            <person name="Liu Z.-J."/>
        </authorList>
    </citation>
    <scope>NUCLEOTIDE SEQUENCE</scope>
    <source>
        <strain evidence="7">SCP</strain>
        <tissue evidence="7">Leaves</tissue>
    </source>
</reference>
<proteinExistence type="inferred from homology"/>
<dbReference type="SUPFAM" id="SSF74788">
    <property type="entry name" value="Cullin repeat-like"/>
    <property type="match status" value="1"/>
</dbReference>
<dbReference type="PANTHER" id="PTHR12542:SF41">
    <property type="entry name" value="EXOCYST COMPLEX COMPONENT 7"/>
    <property type="match status" value="1"/>
</dbReference>
<dbReference type="InterPro" id="IPR016159">
    <property type="entry name" value="Cullin_repeat-like_dom_sf"/>
</dbReference>
<gene>
    <name evidence="7" type="ORF">QJS04_geneDACA011691</name>
</gene>
<protein>
    <recommendedName>
        <fullName evidence="4">Exocyst subunit Exo70 family protein</fullName>
    </recommendedName>
</protein>
<keyword evidence="2 4" id="KW-0813">Transport</keyword>
<dbReference type="GO" id="GO:0005546">
    <property type="term" value="F:phosphatidylinositol-4,5-bisphosphate binding"/>
    <property type="evidence" value="ECO:0007669"/>
    <property type="project" value="InterPro"/>
</dbReference>
<evidence type="ECO:0000259" key="6">
    <source>
        <dbReference type="Pfam" id="PF03081"/>
    </source>
</evidence>
<dbReference type="Pfam" id="PF20669">
    <property type="entry name" value="Exo70_N"/>
    <property type="match status" value="1"/>
</dbReference>
<dbReference type="AlphaFoldDB" id="A0AAV9BEZ0"/>
<keyword evidence="3 4" id="KW-0268">Exocytosis</keyword>
<dbReference type="Proteomes" id="UP001179952">
    <property type="component" value="Unassembled WGS sequence"/>
</dbReference>
<organism evidence="7 8">
    <name type="scientific">Acorus gramineus</name>
    <name type="common">Dwarf sweet flag</name>
    <dbReference type="NCBI Taxonomy" id="55184"/>
    <lineage>
        <taxon>Eukaryota</taxon>
        <taxon>Viridiplantae</taxon>
        <taxon>Streptophyta</taxon>
        <taxon>Embryophyta</taxon>
        <taxon>Tracheophyta</taxon>
        <taxon>Spermatophyta</taxon>
        <taxon>Magnoliopsida</taxon>
        <taxon>Liliopsida</taxon>
        <taxon>Acoraceae</taxon>
        <taxon>Acorus</taxon>
    </lineage>
</organism>
<dbReference type="Pfam" id="PF03081">
    <property type="entry name" value="Exo70_C"/>
    <property type="match status" value="1"/>
</dbReference>
<evidence type="ECO:0000313" key="8">
    <source>
        <dbReference type="Proteomes" id="UP001179952"/>
    </source>
</evidence>
<reference evidence="7" key="1">
    <citation type="journal article" date="2023" name="Nat. Commun.">
        <title>Diploid and tetraploid genomes of Acorus and the evolution of monocots.</title>
        <authorList>
            <person name="Ma L."/>
            <person name="Liu K.W."/>
            <person name="Li Z."/>
            <person name="Hsiao Y.Y."/>
            <person name="Qi Y."/>
            <person name="Fu T."/>
            <person name="Tang G.D."/>
            <person name="Zhang D."/>
            <person name="Sun W.H."/>
            <person name="Liu D.K."/>
            <person name="Li Y."/>
            <person name="Chen G.Z."/>
            <person name="Liu X.D."/>
            <person name="Liao X.Y."/>
            <person name="Jiang Y.T."/>
            <person name="Yu X."/>
            <person name="Hao Y."/>
            <person name="Huang J."/>
            <person name="Zhao X.W."/>
            <person name="Ke S."/>
            <person name="Chen Y.Y."/>
            <person name="Wu W.L."/>
            <person name="Hsu J.L."/>
            <person name="Lin Y.F."/>
            <person name="Huang M.D."/>
            <person name="Li C.Y."/>
            <person name="Huang L."/>
            <person name="Wang Z.W."/>
            <person name="Zhao X."/>
            <person name="Zhong W.Y."/>
            <person name="Peng D.H."/>
            <person name="Ahmad S."/>
            <person name="Lan S."/>
            <person name="Zhang J.S."/>
            <person name="Tsai W.C."/>
            <person name="Van de Peer Y."/>
            <person name="Liu Z.J."/>
        </authorList>
    </citation>
    <scope>NUCLEOTIDE SEQUENCE</scope>
    <source>
        <strain evidence="7">SCP</strain>
    </source>
</reference>
<evidence type="ECO:0000256" key="4">
    <source>
        <dbReference type="RuleBase" id="RU365026"/>
    </source>
</evidence>
<dbReference type="InterPro" id="IPR004140">
    <property type="entry name" value="Exo70"/>
</dbReference>
<sequence length="647" mass="73426">MGVPQALDTLTERASFLRESIQKSQTNTESMVSILGSFDHRLSALESAMRPTQVRTHAFHKAHESIGKALTAADVILGHFDLSRRAEAKILRGPGENLESYLEAVDQLRNNVQFFISNKGFKSSDGVLNRTNTLLAKAILMLEEEFKQSLSSYSKPMEPDRLILCLPDSLQPSSEMPGHQGVSSGKSEHQGRGLENVVCTPPALIPPRILPSLHGLAQEMVQAGRSQECLKIYRETRGQVLELSLQKLGVEKFGKEDVQKMPWETLEAKIGGWIHYMRIAVKLLFAGERKVCDKIFEGMDSLRDQCFAEVSANSLFMLLSFGEAIAESKRSPERLFVLLDMCEIMRELQSEIEILFEGKACLEMRESALSLTKHLAQTAQETFADFEEAVEKDAAKTAVQDGTVHPLTSYVINYVKFLFDYQSTLKQLFLEFEDNGDRETNSKFVSVTMRIMQVLQENLEGKSKQYKDPALSHLFLMNNINYIVRSVRKSEAKDLLGDDWVQRHRRIVQKHAQQYQRISWSKILQCLNSQTLASSIGSSVSSSDGGSSNSGASKAVVKERFRSFNMQFEELHQRQSQWTVPEAELRDTLKLKVAEILIPAYRSFYKRFSPMIDSGKNHQRYIRYTADDLERILNDFFEGKSLNEPRH</sequence>
<feature type="region of interest" description="Disordered" evidence="5">
    <location>
        <begin position="173"/>
        <end position="192"/>
    </location>
</feature>
<evidence type="ECO:0000256" key="5">
    <source>
        <dbReference type="SAM" id="MobiDB-lite"/>
    </source>
</evidence>
<dbReference type="PANTHER" id="PTHR12542">
    <property type="entry name" value="EXOCYST COMPLEX PROTEIN EXO70"/>
    <property type="match status" value="1"/>
</dbReference>